<dbReference type="Proteomes" id="UP000713479">
    <property type="component" value="Unassembled WGS sequence"/>
</dbReference>
<dbReference type="AlphaFoldDB" id="A0A8T3VE08"/>
<comment type="caution">
    <text evidence="1">The sequence shown here is derived from an EMBL/GenBank/DDBJ whole genome shotgun (WGS) entry which is preliminary data.</text>
</comment>
<reference evidence="1" key="1">
    <citation type="submission" date="2019-04" db="EMBL/GenBank/DDBJ databases">
        <title>Evolution of Biomass-Degrading Anaerobic Consortia Revealed by Metagenomics.</title>
        <authorList>
            <person name="Peng X."/>
        </authorList>
    </citation>
    <scope>NUCLEOTIDE SEQUENCE</scope>
    <source>
        <strain evidence="1">SIG13</strain>
    </source>
</reference>
<sequence length="168" mass="19734">MNIKTENLFEKLIDNMMKETNHNPRDYCFRYIVSMYPKEVHDAFDFPGEYMDNLKVEVFTEDGRNLKMDCAQLVMPKGDITCKSTINVEHQTYPIHDEKVGTIYDYKLFLIHKTNIPSNSIVMTNKDLGKEIINCETHDQLFKLHVEVATKEKISKRLKILKDIEKVT</sequence>
<gene>
    <name evidence="1" type="ORF">E7Z74_00325</name>
</gene>
<evidence type="ECO:0000313" key="2">
    <source>
        <dbReference type="Proteomes" id="UP000713479"/>
    </source>
</evidence>
<organism evidence="1 2">
    <name type="scientific">Methanobrevibacter millerae</name>
    <dbReference type="NCBI Taxonomy" id="230361"/>
    <lineage>
        <taxon>Archaea</taxon>
        <taxon>Methanobacteriati</taxon>
        <taxon>Methanobacteriota</taxon>
        <taxon>Methanomada group</taxon>
        <taxon>Methanobacteria</taxon>
        <taxon>Methanobacteriales</taxon>
        <taxon>Methanobacteriaceae</taxon>
        <taxon>Methanobrevibacter</taxon>
    </lineage>
</organism>
<name>A0A8T3VE08_9EURY</name>
<evidence type="ECO:0000313" key="1">
    <source>
        <dbReference type="EMBL" id="MBE6509704.1"/>
    </source>
</evidence>
<dbReference type="EMBL" id="SUTF01000001">
    <property type="protein sequence ID" value="MBE6509704.1"/>
    <property type="molecule type" value="Genomic_DNA"/>
</dbReference>
<protein>
    <submittedName>
        <fullName evidence="1">Uncharacterized protein</fullName>
    </submittedName>
</protein>
<accession>A0A8T3VE08</accession>
<proteinExistence type="predicted"/>